<feature type="compositionally biased region" description="Polar residues" evidence="1">
    <location>
        <begin position="219"/>
        <end position="232"/>
    </location>
</feature>
<evidence type="ECO:0008006" key="4">
    <source>
        <dbReference type="Google" id="ProtNLM"/>
    </source>
</evidence>
<evidence type="ECO:0000256" key="1">
    <source>
        <dbReference type="SAM" id="MobiDB-lite"/>
    </source>
</evidence>
<dbReference type="InterPro" id="IPR036028">
    <property type="entry name" value="SH3-like_dom_sf"/>
</dbReference>
<dbReference type="OrthoDB" id="5243589at2759"/>
<dbReference type="EMBL" id="SRPW01001654">
    <property type="protein sequence ID" value="KAG5999651.1"/>
    <property type="molecule type" value="Genomic_DNA"/>
</dbReference>
<keyword evidence="3" id="KW-1185">Reference proteome</keyword>
<gene>
    <name evidence="2" type="ORF">E4U43_001941</name>
</gene>
<feature type="region of interest" description="Disordered" evidence="1">
    <location>
        <begin position="418"/>
        <end position="453"/>
    </location>
</feature>
<organism evidence="2 3">
    <name type="scientific">Claviceps pusilla</name>
    <dbReference type="NCBI Taxonomy" id="123648"/>
    <lineage>
        <taxon>Eukaryota</taxon>
        <taxon>Fungi</taxon>
        <taxon>Dikarya</taxon>
        <taxon>Ascomycota</taxon>
        <taxon>Pezizomycotina</taxon>
        <taxon>Sordariomycetes</taxon>
        <taxon>Hypocreomycetidae</taxon>
        <taxon>Hypocreales</taxon>
        <taxon>Clavicipitaceae</taxon>
        <taxon>Claviceps</taxon>
    </lineage>
</organism>
<feature type="region of interest" description="Disordered" evidence="1">
    <location>
        <begin position="363"/>
        <end position="393"/>
    </location>
</feature>
<feature type="region of interest" description="Disordered" evidence="1">
    <location>
        <begin position="160"/>
        <end position="241"/>
    </location>
</feature>
<proteinExistence type="predicted"/>
<feature type="compositionally biased region" description="Pro residues" evidence="1">
    <location>
        <begin position="370"/>
        <end position="382"/>
    </location>
</feature>
<evidence type="ECO:0000313" key="3">
    <source>
        <dbReference type="Proteomes" id="UP000748025"/>
    </source>
</evidence>
<accession>A0A9P7N7T3</accession>
<feature type="compositionally biased region" description="Polar residues" evidence="1">
    <location>
        <begin position="433"/>
        <end position="451"/>
    </location>
</feature>
<dbReference type="AlphaFoldDB" id="A0A9P7N7T3"/>
<feature type="compositionally biased region" description="Polar residues" evidence="1">
    <location>
        <begin position="320"/>
        <end position="344"/>
    </location>
</feature>
<feature type="compositionally biased region" description="Basic and acidic residues" evidence="1">
    <location>
        <begin position="421"/>
        <end position="432"/>
    </location>
</feature>
<dbReference type="SUPFAM" id="SSF50044">
    <property type="entry name" value="SH3-domain"/>
    <property type="match status" value="1"/>
</dbReference>
<feature type="compositionally biased region" description="Low complexity" evidence="1">
    <location>
        <begin position="160"/>
        <end position="172"/>
    </location>
</feature>
<protein>
    <recommendedName>
        <fullName evidence="4">SH3 domain-containing protein</fullName>
    </recommendedName>
</protein>
<feature type="region of interest" description="Disordered" evidence="1">
    <location>
        <begin position="306"/>
        <end position="344"/>
    </location>
</feature>
<feature type="compositionally biased region" description="Polar residues" evidence="1">
    <location>
        <begin position="194"/>
        <end position="207"/>
    </location>
</feature>
<reference evidence="2" key="1">
    <citation type="journal article" date="2020" name="bioRxiv">
        <title>Whole genome comparisons of ergot fungi reveals the divergence and evolution of species within the genus Claviceps are the result of varying mechanisms driving genome evolution and host range expansion.</title>
        <authorList>
            <person name="Wyka S.A."/>
            <person name="Mondo S.J."/>
            <person name="Liu M."/>
            <person name="Dettman J."/>
            <person name="Nalam V."/>
            <person name="Broders K.D."/>
        </authorList>
    </citation>
    <scope>NUCLEOTIDE SEQUENCE</scope>
    <source>
        <strain evidence="2">CCC 602</strain>
    </source>
</reference>
<name>A0A9P7N7T3_9HYPO</name>
<sequence>MDTVDDLAIKPFREVVEKGKLAIENAGDSQDMMKEALRLVKVGERCLTRIESTCRKLYNEYGTNFIIALKENEDLTKYRTQLTTLLWDFEDYIEADTFDAEKFQELQALNREAAPQIYNILITMKLEVPAHFFSHLSPPSSPNSHSTSLASELNPQNHFGLLSSTSGSLSGSQGDATSVKDSPRPDDATARLRNPTSNRHSLGSQSHVPDDAYVVAEENGTSTSMPSEQLLQTPPRPPSLDPWDPTLAIDCQETEMDAYGPMALDRRLAALIPESPVDPAISPMRPDLRRTLSTSAYRTKMGVVSTCDQDTDDHSDYRYSGSSTQSHQTNATSQGSGSRPHTISSTIPVEVLPRRLGKPGFSIQQLQVRPPLPPLPPSPPPKSSERSAPSRVEDMDRQYQAIKKMQGTLRTGLMPALMEPEPAHSSDRHRSDTNSSHQDPNFQPGWSTPGSQPGLEVAVTVPVENPDHGLIPVETEDLSVKPSARLSPRDCTIGPNSTFCQYKGFCLGAQEVVRGEIGVKKTKKPGFSSAATVARCTGCFYELDFNQIEYDVNKDDRGNFHKSGINYRLRFLQKSHLPAKRVDDVLYACIFCVQAGRTIDECDATVFTTSKALFTHLARHPRPLPQIAGIAVVDGSNMPAHLRNDYDIQFLKPPEAHPAQLNLSWIWRRATGTAQDQSRKLFSQRLPYDRSPALDLCHGARVVGIEWPEKYSGEWIFAWHDGIHACAPADIIRLDAPPSEDIRMVSSSLLRGKARWKFHQKEKDKDHSLWLKFDKNEFISNISYADPEFWCWSGTNSKGKWGIFPKVFLDPSTIQELSVEGAERAMTLTNEKNKSSSMLAKFSLKRRPSVRPPSVAESFSSRETSIEYFASRLSRTNV</sequence>
<feature type="compositionally biased region" description="Basic and acidic residues" evidence="1">
    <location>
        <begin position="181"/>
        <end position="190"/>
    </location>
</feature>
<comment type="caution">
    <text evidence="2">The sequence shown here is derived from an EMBL/GenBank/DDBJ whole genome shotgun (WGS) entry which is preliminary data.</text>
</comment>
<evidence type="ECO:0000313" key="2">
    <source>
        <dbReference type="EMBL" id="KAG5999651.1"/>
    </source>
</evidence>
<dbReference type="Proteomes" id="UP000748025">
    <property type="component" value="Unassembled WGS sequence"/>
</dbReference>